<organism evidence="1 2">
    <name type="scientific">Rhododendron griersonianum</name>
    <dbReference type="NCBI Taxonomy" id="479676"/>
    <lineage>
        <taxon>Eukaryota</taxon>
        <taxon>Viridiplantae</taxon>
        <taxon>Streptophyta</taxon>
        <taxon>Embryophyta</taxon>
        <taxon>Tracheophyta</taxon>
        <taxon>Spermatophyta</taxon>
        <taxon>Magnoliopsida</taxon>
        <taxon>eudicotyledons</taxon>
        <taxon>Gunneridae</taxon>
        <taxon>Pentapetalae</taxon>
        <taxon>asterids</taxon>
        <taxon>Ericales</taxon>
        <taxon>Ericaceae</taxon>
        <taxon>Ericoideae</taxon>
        <taxon>Rhodoreae</taxon>
        <taxon>Rhododendron</taxon>
    </lineage>
</organism>
<evidence type="ECO:0000313" key="1">
    <source>
        <dbReference type="EMBL" id="KAG5537506.1"/>
    </source>
</evidence>
<accession>A0AAV6J8V7</accession>
<evidence type="ECO:0000313" key="2">
    <source>
        <dbReference type="Proteomes" id="UP000823749"/>
    </source>
</evidence>
<sequence>MGRDRFRLKALQERLKRIQAEPFSQHRFESEKVLLAEIETSMLREEMFLHQRSRVNWLSFGDKNTAFFHASINQRRQRNQLLKLKSSRGEWITDEEGINDQSRGFLMGLFTGSSDRSFSEVLSVEEHYDALLFLRAELQNCKNVKAILDAYGVATGQRINLDKSGMSFETTYELTRIKQLQHLV</sequence>
<proteinExistence type="predicted"/>
<reference evidence="1" key="1">
    <citation type="submission" date="2020-08" db="EMBL/GenBank/DDBJ databases">
        <title>Plant Genome Project.</title>
        <authorList>
            <person name="Zhang R.-G."/>
        </authorList>
    </citation>
    <scope>NUCLEOTIDE SEQUENCE</scope>
    <source>
        <strain evidence="1">WSP0</strain>
        <tissue evidence="1">Leaf</tissue>
    </source>
</reference>
<dbReference type="Proteomes" id="UP000823749">
    <property type="component" value="Chromosome 8"/>
</dbReference>
<dbReference type="EMBL" id="JACTNZ010000008">
    <property type="protein sequence ID" value="KAG5537506.1"/>
    <property type="molecule type" value="Genomic_DNA"/>
</dbReference>
<keyword evidence="2" id="KW-1185">Reference proteome</keyword>
<name>A0AAV6J8V7_9ERIC</name>
<dbReference type="AlphaFoldDB" id="A0AAV6J8V7"/>
<protein>
    <submittedName>
        <fullName evidence="1">Uncharacterized protein</fullName>
    </submittedName>
</protein>
<comment type="caution">
    <text evidence="1">The sequence shown here is derived from an EMBL/GenBank/DDBJ whole genome shotgun (WGS) entry which is preliminary data.</text>
</comment>
<gene>
    <name evidence="1" type="ORF">RHGRI_024835</name>
</gene>